<evidence type="ECO:0000256" key="1">
    <source>
        <dbReference type="ARBA" id="ARBA00004370"/>
    </source>
</evidence>
<dbReference type="InterPro" id="IPR034804">
    <property type="entry name" value="SQR/QFR_C/D"/>
</dbReference>
<dbReference type="InterPro" id="IPR016002">
    <property type="entry name" value="Succ_DH_cyt_b558_Firmicute"/>
</dbReference>
<evidence type="ECO:0000256" key="9">
    <source>
        <dbReference type="SAM" id="Phobius"/>
    </source>
</evidence>
<keyword evidence="3 9" id="KW-0812">Transmembrane</keyword>
<protein>
    <submittedName>
        <fullName evidence="10">Succinate dehydrogenase</fullName>
    </submittedName>
</protein>
<sequence length="225" mass="25814">MSSQRSFFNRRIHSLLGVIPVGFFLLEHFYTNYKANESAQSFIDGVEWLWGIPFLLVLEIFFIFLPLMYHGIYGLYIAFQAKPNTNQFGTFRNYMFVLQRITGVITLIFVVWHVWDTRIRVVGLSEHSLDVAKNMAIEQALRLQSPVFLTIFIIGIIAAVFHFCNGMWSFLVSWGITVGPRAQKVSTYVWMVAFVLISFVGIKAALAFNDPSFIDEVQKITAAQH</sequence>
<evidence type="ECO:0000256" key="3">
    <source>
        <dbReference type="ARBA" id="ARBA00022692"/>
    </source>
</evidence>
<feature type="binding site" description="axial binding residue" evidence="8">
    <location>
        <position position="113"/>
    </location>
    <ligand>
        <name>heme</name>
        <dbReference type="ChEBI" id="CHEBI:30413"/>
    </ligand>
    <ligandPart>
        <name>Fe</name>
        <dbReference type="ChEBI" id="CHEBI:18248"/>
    </ligandPart>
</feature>
<comment type="caution">
    <text evidence="10">The sequence shown here is derived from an EMBL/GenBank/DDBJ whole genome shotgun (WGS) entry which is preliminary data.</text>
</comment>
<feature type="transmembrane region" description="Helical" evidence="9">
    <location>
        <begin position="97"/>
        <end position="115"/>
    </location>
</feature>
<reference evidence="10 11" key="1">
    <citation type="submission" date="2018-06" db="EMBL/GenBank/DDBJ databases">
        <title>Thermoflavimicrobium daqus sp. nov., a thermophilic microbe isolated from Moutai-flavour Daqu.</title>
        <authorList>
            <person name="Wang X."/>
            <person name="Zhou H."/>
        </authorList>
    </citation>
    <scope>NUCLEOTIDE SEQUENCE [LARGE SCALE GENOMIC DNA]</scope>
    <source>
        <strain evidence="10 11">FBKL4.011</strain>
    </source>
</reference>
<feature type="transmembrane region" description="Helical" evidence="9">
    <location>
        <begin position="50"/>
        <end position="76"/>
    </location>
</feature>
<dbReference type="Pfam" id="PF01127">
    <property type="entry name" value="Sdh_cyt"/>
    <property type="match status" value="1"/>
</dbReference>
<evidence type="ECO:0000256" key="7">
    <source>
        <dbReference type="ARBA" id="ARBA00023136"/>
    </source>
</evidence>
<accession>A0A364K8Z6</accession>
<dbReference type="GO" id="GO:0046872">
    <property type="term" value="F:metal ion binding"/>
    <property type="evidence" value="ECO:0007669"/>
    <property type="project" value="UniProtKB-KW"/>
</dbReference>
<dbReference type="InterPro" id="IPR011138">
    <property type="entry name" value="Cytochrome_b-558"/>
</dbReference>
<evidence type="ECO:0000313" key="10">
    <source>
        <dbReference type="EMBL" id="RAL26767.1"/>
    </source>
</evidence>
<feature type="transmembrane region" description="Helical" evidence="9">
    <location>
        <begin position="188"/>
        <end position="208"/>
    </location>
</feature>
<dbReference type="Gene3D" id="1.20.1300.10">
    <property type="entry name" value="Fumarate reductase/succinate dehydrogenase, transmembrane subunit"/>
    <property type="match status" value="1"/>
</dbReference>
<dbReference type="GO" id="GO:0016020">
    <property type="term" value="C:membrane"/>
    <property type="evidence" value="ECO:0007669"/>
    <property type="project" value="UniProtKB-SubCell"/>
</dbReference>
<organism evidence="10 11">
    <name type="scientific">Thermoflavimicrobium daqui</name>
    <dbReference type="NCBI Taxonomy" id="2137476"/>
    <lineage>
        <taxon>Bacteria</taxon>
        <taxon>Bacillati</taxon>
        <taxon>Bacillota</taxon>
        <taxon>Bacilli</taxon>
        <taxon>Bacillales</taxon>
        <taxon>Thermoactinomycetaceae</taxon>
        <taxon>Thermoflavimicrobium</taxon>
    </lineage>
</organism>
<reference evidence="10 11" key="2">
    <citation type="submission" date="2018-06" db="EMBL/GenBank/DDBJ databases">
        <authorList>
            <person name="Zhirakovskaya E."/>
        </authorList>
    </citation>
    <scope>NUCLEOTIDE SEQUENCE [LARGE SCALE GENOMIC DNA]</scope>
    <source>
        <strain evidence="10 11">FBKL4.011</strain>
    </source>
</reference>
<evidence type="ECO:0000256" key="8">
    <source>
        <dbReference type="PIRSR" id="PIRSR000170-1"/>
    </source>
</evidence>
<keyword evidence="11" id="KW-1185">Reference proteome</keyword>
<dbReference type="NCBIfam" id="TIGR02046">
    <property type="entry name" value="sdhC_b558_fam"/>
    <property type="match status" value="1"/>
</dbReference>
<evidence type="ECO:0000256" key="5">
    <source>
        <dbReference type="ARBA" id="ARBA00022989"/>
    </source>
</evidence>
<name>A0A364K8Z6_9BACL</name>
<evidence type="ECO:0000256" key="6">
    <source>
        <dbReference type="ARBA" id="ARBA00023004"/>
    </source>
</evidence>
<dbReference type="Proteomes" id="UP000251213">
    <property type="component" value="Unassembled WGS sequence"/>
</dbReference>
<keyword evidence="6 8" id="KW-0408">Iron</keyword>
<feature type="transmembrane region" description="Helical" evidence="9">
    <location>
        <begin position="147"/>
        <end position="176"/>
    </location>
</feature>
<keyword evidence="7 9" id="KW-0472">Membrane</keyword>
<feature type="binding site" description="axial binding residue" evidence="8">
    <location>
        <position position="162"/>
    </location>
    <ligand>
        <name>heme</name>
        <dbReference type="ChEBI" id="CHEBI:30413"/>
    </ligand>
    <ligandPart>
        <name>Fe</name>
        <dbReference type="ChEBI" id="CHEBI:18248"/>
    </ligandPart>
</feature>
<feature type="transmembrane region" description="Helical" evidence="9">
    <location>
        <begin position="12"/>
        <end position="30"/>
    </location>
</feature>
<evidence type="ECO:0000256" key="4">
    <source>
        <dbReference type="ARBA" id="ARBA00022723"/>
    </source>
</evidence>
<dbReference type="CDD" id="cd03497">
    <property type="entry name" value="SQR_TypeB_1_TM"/>
    <property type="match status" value="1"/>
</dbReference>
<keyword evidence="4 8" id="KW-0479">Metal-binding</keyword>
<dbReference type="InterPro" id="IPR000701">
    <property type="entry name" value="SuccDH_FuR_B_TM-su"/>
</dbReference>
<feature type="binding site" description="axial binding residue" evidence="8">
    <location>
        <position position="28"/>
    </location>
    <ligand>
        <name>heme</name>
        <dbReference type="ChEBI" id="CHEBI:30413"/>
    </ligand>
    <ligandPart>
        <name>Fe</name>
        <dbReference type="ChEBI" id="CHEBI:18248"/>
    </ligandPart>
</feature>
<evidence type="ECO:0000313" key="11">
    <source>
        <dbReference type="Proteomes" id="UP000251213"/>
    </source>
</evidence>
<feature type="binding site" description="axial binding residue" evidence="8">
    <location>
        <position position="70"/>
    </location>
    <ligand>
        <name>heme</name>
        <dbReference type="ChEBI" id="CHEBI:30413"/>
    </ligand>
    <ligandPart>
        <name>Fe</name>
        <dbReference type="ChEBI" id="CHEBI:18248"/>
    </ligandPart>
</feature>
<dbReference type="RefSeq" id="WP_113657372.1">
    <property type="nucleotide sequence ID" value="NZ_KZ845663.1"/>
</dbReference>
<gene>
    <name evidence="10" type="ORF">DL897_01560</name>
</gene>
<dbReference type="AlphaFoldDB" id="A0A364K8Z6"/>
<evidence type="ECO:0000256" key="2">
    <source>
        <dbReference type="ARBA" id="ARBA00022617"/>
    </source>
</evidence>
<dbReference type="SUPFAM" id="SSF81343">
    <property type="entry name" value="Fumarate reductase respiratory complex transmembrane subunits"/>
    <property type="match status" value="1"/>
</dbReference>
<keyword evidence="5 9" id="KW-1133">Transmembrane helix</keyword>
<dbReference type="PIRSF" id="PIRSF000170">
    <property type="entry name" value="Succ_dh_cyt_b558"/>
    <property type="match status" value="1"/>
</dbReference>
<comment type="subcellular location">
    <subcellularLocation>
        <location evidence="1">Membrane</location>
    </subcellularLocation>
</comment>
<keyword evidence="2 8" id="KW-0349">Heme</keyword>
<proteinExistence type="predicted"/>
<dbReference type="OrthoDB" id="9789209at2"/>
<dbReference type="EMBL" id="QJKK01000001">
    <property type="protein sequence ID" value="RAL26767.1"/>
    <property type="molecule type" value="Genomic_DNA"/>
</dbReference>